<reference evidence="1" key="1">
    <citation type="journal article" date="2020" name="Viruses">
        <title>A Novel Anphevirus in Aedes albopictus Mosquitoes Is Distributed Worldwide and Interacts with the Host RNA Interference Pathway.</title>
        <authorList>
            <person name="Manni M."/>
            <person name="Zdobnov E.M."/>
        </authorList>
    </citation>
    <scope>NUCLEOTIDE SEQUENCE</scope>
    <source>
        <strain evidence="1">USA</strain>
    </source>
</reference>
<evidence type="ECO:0000313" key="2">
    <source>
        <dbReference type="Proteomes" id="UP001237829"/>
    </source>
</evidence>
<proteinExistence type="predicted"/>
<organism evidence="1 2">
    <name type="scientific">Aedes albopictus anphevirus</name>
    <dbReference type="NCBI Taxonomy" id="2783999"/>
    <lineage>
        <taxon>Viruses</taxon>
        <taxon>Riboviria</taxon>
        <taxon>Orthornavirae</taxon>
        <taxon>Negarnaviricota</taxon>
        <taxon>Haploviricotina</taxon>
        <taxon>Monjiviricetes</taxon>
        <taxon>Mononegavirales</taxon>
        <taxon>Xinmoviridae</taxon>
        <taxon>Culivirus</taxon>
        <taxon>Culivirus dunyae</taxon>
    </lineage>
</organism>
<protein>
    <submittedName>
        <fullName evidence="1">ZnF domain protein</fullName>
    </submittedName>
</protein>
<name>A0A7S6UDK6_9MONO</name>
<evidence type="ECO:0000313" key="1">
    <source>
        <dbReference type="EMBL" id="QOW17626.1"/>
    </source>
</evidence>
<sequence length="46" mass="4830">MNSNVIICSNCGGAVFVAVDNSPHPVSLPLKCGTCGRYLILTPRPN</sequence>
<keyword evidence="2" id="KW-1185">Reference proteome</keyword>
<dbReference type="EMBL" id="MW147277">
    <property type="protein sequence ID" value="QOW17626.1"/>
    <property type="molecule type" value="Viral_cRNA"/>
</dbReference>
<accession>A0A7S6UDK6</accession>
<dbReference type="Proteomes" id="UP001237829">
    <property type="component" value="Segment"/>
</dbReference>